<feature type="repeat" description="WD" evidence="2">
    <location>
        <begin position="256"/>
        <end position="287"/>
    </location>
</feature>
<proteinExistence type="predicted"/>
<dbReference type="Pfam" id="PF07676">
    <property type="entry name" value="PD40"/>
    <property type="match status" value="1"/>
</dbReference>
<evidence type="ECO:0000256" key="1">
    <source>
        <dbReference type="ARBA" id="ARBA00022786"/>
    </source>
</evidence>
<dbReference type="EMBL" id="ASPP01002768">
    <property type="protein sequence ID" value="ETO34206.1"/>
    <property type="molecule type" value="Genomic_DNA"/>
</dbReference>
<keyword evidence="5" id="KW-1185">Reference proteome</keyword>
<dbReference type="SMART" id="SM00320">
    <property type="entry name" value="WD40"/>
    <property type="match status" value="5"/>
</dbReference>
<keyword evidence="2" id="KW-0853">WD repeat</keyword>
<dbReference type="InterPro" id="IPR011659">
    <property type="entry name" value="WD40"/>
</dbReference>
<dbReference type="PROSITE" id="PS50082">
    <property type="entry name" value="WD_REPEATS_2"/>
    <property type="match status" value="1"/>
</dbReference>
<reference evidence="4 5" key="1">
    <citation type="journal article" date="2013" name="Curr. Biol.">
        <title>The Genome of the Foraminiferan Reticulomyxa filosa.</title>
        <authorList>
            <person name="Glockner G."/>
            <person name="Hulsmann N."/>
            <person name="Schleicher M."/>
            <person name="Noegel A.A."/>
            <person name="Eichinger L."/>
            <person name="Gallinger C."/>
            <person name="Pawlowski J."/>
            <person name="Sierra R."/>
            <person name="Euteneuer U."/>
            <person name="Pillet L."/>
            <person name="Moustafa A."/>
            <person name="Platzer M."/>
            <person name="Groth M."/>
            <person name="Szafranski K."/>
            <person name="Schliwa M."/>
        </authorList>
    </citation>
    <scope>NUCLEOTIDE SEQUENCE [LARGE SCALE GENOMIC DNA]</scope>
</reference>
<dbReference type="Pfam" id="PF00400">
    <property type="entry name" value="WD40"/>
    <property type="match status" value="1"/>
</dbReference>
<dbReference type="InterPro" id="IPR051983">
    <property type="entry name" value="WSB_SOCS-box_domain"/>
</dbReference>
<accession>X6P7N6</accession>
<evidence type="ECO:0000256" key="3">
    <source>
        <dbReference type="SAM" id="MobiDB-lite"/>
    </source>
</evidence>
<name>X6P7N6_RETFI</name>
<dbReference type="PANTHER" id="PTHR15622:SF2">
    <property type="entry name" value="U4_U6 SMALL NUCLEAR RIBONUCLEOPROTEIN PRP4"/>
    <property type="match status" value="1"/>
</dbReference>
<dbReference type="GO" id="GO:0000209">
    <property type="term" value="P:protein polyubiquitination"/>
    <property type="evidence" value="ECO:0007669"/>
    <property type="project" value="TreeGrafter"/>
</dbReference>
<evidence type="ECO:0000313" key="4">
    <source>
        <dbReference type="EMBL" id="ETO34206.1"/>
    </source>
</evidence>
<evidence type="ECO:0000313" key="5">
    <source>
        <dbReference type="Proteomes" id="UP000023152"/>
    </source>
</evidence>
<comment type="caution">
    <text evidence="4">The sequence shown here is derived from an EMBL/GenBank/DDBJ whole genome shotgun (WGS) entry which is preliminary data.</text>
</comment>
<dbReference type="SUPFAM" id="SSF50978">
    <property type="entry name" value="WD40 repeat-like"/>
    <property type="match status" value="1"/>
</dbReference>
<dbReference type="Proteomes" id="UP000023152">
    <property type="component" value="Unassembled WGS sequence"/>
</dbReference>
<dbReference type="Gene3D" id="2.130.10.10">
    <property type="entry name" value="YVTN repeat-like/Quinoprotein amine dehydrogenase"/>
    <property type="match status" value="1"/>
</dbReference>
<keyword evidence="1" id="KW-0833">Ubl conjugation pathway</keyword>
<dbReference type="InterPro" id="IPR036322">
    <property type="entry name" value="WD40_repeat_dom_sf"/>
</dbReference>
<feature type="compositionally biased region" description="Basic and acidic residues" evidence="3">
    <location>
        <begin position="66"/>
        <end position="82"/>
    </location>
</feature>
<dbReference type="PANTHER" id="PTHR15622">
    <property type="entry name" value="WD40 REPEAT PROTEIN"/>
    <property type="match status" value="1"/>
</dbReference>
<gene>
    <name evidence="4" type="ORF">RFI_02888</name>
</gene>
<sequence>MKLTTDDCAILSTSWVLLDAGDENDKGDTRLKKKSNHIIFWNSGDNSSTILQMTSWRARNFGSFNESKHGNQRRPDYLKYDDQENDLNENGRRYRPFEFKSASTLNTNQRYQQRTRSRNRPAYQKAFDTYQHVSNFHNNKKWSNNNFKQYNRNRNGNNFNQEQRRDYQRNIPYINTYKYKRSNRYRNYHSGKSRRGDNISCRQSDMQCDQNMMGCDQKSLYSTTQEINLILQNWIQLSTIRQGWINEFNKIIAKYVQFSTDNHKMFLVTRDGIVEIWDIASGKKIQIFKICNTLKDCKELSPDGNIIALYSAGTIRLSDVKSGQELRRFGAHFYGVVIVQFSPDSKYIVTASADRISLCDVNSGENIKTVVVSSHNLLSAQFSLDGQTILFTLRNKLCLWDIQSGQMKELCENTYDIQCATLSPDGRYIVFSLYNRAIISSEAQIWNIELGKKEKIFEDYLDVADFKFFPSGQTIAFLFNERTIEMWDVKSRQKIQRLEIFGSFYFFNKINISSDVIKGKLQYGDDNTNKMFLKIQKLAKEVIFQRVFHVANNVLILTINKLQEFQSKTIKLINTKNQRNIQQGQKDKIEIWNKGLYYYDDKKYNFSLIVLLFYVVYHLEYVKYGMKLQEIRNSLKRKIWLKYDLRLIISKWL</sequence>
<evidence type="ECO:0000256" key="2">
    <source>
        <dbReference type="PROSITE-ProRule" id="PRU00221"/>
    </source>
</evidence>
<organism evidence="4 5">
    <name type="scientific">Reticulomyxa filosa</name>
    <dbReference type="NCBI Taxonomy" id="46433"/>
    <lineage>
        <taxon>Eukaryota</taxon>
        <taxon>Sar</taxon>
        <taxon>Rhizaria</taxon>
        <taxon>Retaria</taxon>
        <taxon>Foraminifera</taxon>
        <taxon>Monothalamids</taxon>
        <taxon>Reticulomyxidae</taxon>
        <taxon>Reticulomyxa</taxon>
    </lineage>
</organism>
<dbReference type="InterPro" id="IPR015943">
    <property type="entry name" value="WD40/YVTN_repeat-like_dom_sf"/>
</dbReference>
<protein>
    <submittedName>
        <fullName evidence="4">Uncharacterized protein</fullName>
    </submittedName>
</protein>
<dbReference type="InterPro" id="IPR001680">
    <property type="entry name" value="WD40_rpt"/>
</dbReference>
<feature type="region of interest" description="Disordered" evidence="3">
    <location>
        <begin position="63"/>
        <end position="91"/>
    </location>
</feature>
<dbReference type="AlphaFoldDB" id="X6P7N6"/>